<sequence>MTKSQGPGEGKYAKKPDVCGEAKAEGKDASHLPYLGVRTRAQTLALRNLEESSPEATSSYLQLRNRRLEKHSCSPSSARSRAAPKSRLNVCHGPSRQIGGNKVSAKKEFVGLATRFSKKVITEVGSSLETSVGENVLEFDANRSDRETTPCSLIRNSDAIETRGSTTRPTYSTANKLQQLPITSSIPSASEVEMERLFSGPEQIQQRRYNFDFANDKPLPGRYEWEKLDSSLCRQTKGRL</sequence>
<dbReference type="GO" id="GO:0004861">
    <property type="term" value="F:cyclin-dependent protein serine/threonine kinase inhibitor activity"/>
    <property type="evidence" value="ECO:0007669"/>
    <property type="project" value="InterPro"/>
</dbReference>
<dbReference type="GO" id="GO:0051726">
    <property type="term" value="P:regulation of cell cycle"/>
    <property type="evidence" value="ECO:0007669"/>
    <property type="project" value="InterPro"/>
</dbReference>
<evidence type="ECO:0000256" key="1">
    <source>
        <dbReference type="SAM" id="MobiDB-lite"/>
    </source>
</evidence>
<evidence type="ECO:0000313" key="3">
    <source>
        <dbReference type="EMBL" id="KAG6514175.1"/>
    </source>
</evidence>
<gene>
    <name evidence="3" type="ORF">ZIOFF_024516</name>
</gene>
<dbReference type="Proteomes" id="UP000734854">
    <property type="component" value="Unassembled WGS sequence"/>
</dbReference>
<feature type="domain" description="Cyclin-dependent kinase inhibitor" evidence="2">
    <location>
        <begin position="203"/>
        <end position="228"/>
    </location>
</feature>
<name>A0A8J5HCF5_ZINOF</name>
<dbReference type="InterPro" id="IPR044275">
    <property type="entry name" value="KRP"/>
</dbReference>
<evidence type="ECO:0000259" key="2">
    <source>
        <dbReference type="Pfam" id="PF02234"/>
    </source>
</evidence>
<dbReference type="Pfam" id="PF02234">
    <property type="entry name" value="CDI"/>
    <property type="match status" value="1"/>
</dbReference>
<dbReference type="AlphaFoldDB" id="A0A8J5HCF5"/>
<comment type="caution">
    <text evidence="3">The sequence shown here is derived from an EMBL/GenBank/DDBJ whole genome shotgun (WGS) entry which is preliminary data.</text>
</comment>
<dbReference type="PANTHER" id="PTHR46776">
    <property type="entry name" value="CYCLIN-DEPENDENT KINASE INHIBITOR 4-RELATED"/>
    <property type="match status" value="1"/>
</dbReference>
<proteinExistence type="predicted"/>
<reference evidence="3 4" key="1">
    <citation type="submission" date="2020-08" db="EMBL/GenBank/DDBJ databases">
        <title>Plant Genome Project.</title>
        <authorList>
            <person name="Zhang R.-G."/>
        </authorList>
    </citation>
    <scope>NUCLEOTIDE SEQUENCE [LARGE SCALE GENOMIC DNA]</scope>
    <source>
        <tissue evidence="3">Rhizome</tissue>
    </source>
</reference>
<keyword evidence="4" id="KW-1185">Reference proteome</keyword>
<feature type="compositionally biased region" description="Basic and acidic residues" evidence="1">
    <location>
        <begin position="11"/>
        <end position="30"/>
    </location>
</feature>
<protein>
    <recommendedName>
        <fullName evidence="2">Cyclin-dependent kinase inhibitor domain-containing protein</fullName>
    </recommendedName>
</protein>
<feature type="region of interest" description="Disordered" evidence="1">
    <location>
        <begin position="67"/>
        <end position="95"/>
    </location>
</feature>
<dbReference type="PIRSF" id="PIRSF017811">
    <property type="entry name" value="CDK_inhib_pln"/>
    <property type="match status" value="1"/>
</dbReference>
<feature type="compositionally biased region" description="Low complexity" evidence="1">
    <location>
        <begin position="73"/>
        <end position="87"/>
    </location>
</feature>
<accession>A0A8J5HCF5</accession>
<evidence type="ECO:0000313" key="4">
    <source>
        <dbReference type="Proteomes" id="UP000734854"/>
    </source>
</evidence>
<feature type="region of interest" description="Disordered" evidence="1">
    <location>
        <begin position="1"/>
        <end position="30"/>
    </location>
</feature>
<dbReference type="InterPro" id="IPR003175">
    <property type="entry name" value="CDI_dom"/>
</dbReference>
<organism evidence="3 4">
    <name type="scientific">Zingiber officinale</name>
    <name type="common">Ginger</name>
    <name type="synonym">Amomum zingiber</name>
    <dbReference type="NCBI Taxonomy" id="94328"/>
    <lineage>
        <taxon>Eukaryota</taxon>
        <taxon>Viridiplantae</taxon>
        <taxon>Streptophyta</taxon>
        <taxon>Embryophyta</taxon>
        <taxon>Tracheophyta</taxon>
        <taxon>Spermatophyta</taxon>
        <taxon>Magnoliopsida</taxon>
        <taxon>Liliopsida</taxon>
        <taxon>Zingiberales</taxon>
        <taxon>Zingiberaceae</taxon>
        <taxon>Zingiber</taxon>
    </lineage>
</organism>
<dbReference type="EMBL" id="JACMSC010000007">
    <property type="protein sequence ID" value="KAG6514175.1"/>
    <property type="molecule type" value="Genomic_DNA"/>
</dbReference>
<dbReference type="GO" id="GO:0005634">
    <property type="term" value="C:nucleus"/>
    <property type="evidence" value="ECO:0007669"/>
    <property type="project" value="InterPro"/>
</dbReference>